<dbReference type="InterPro" id="IPR018499">
    <property type="entry name" value="Tetraspanin/Peripherin"/>
</dbReference>
<evidence type="ECO:0000256" key="1">
    <source>
        <dbReference type="ARBA" id="ARBA00004141"/>
    </source>
</evidence>
<evidence type="ECO:0008006" key="8">
    <source>
        <dbReference type="Google" id="ProtNLM"/>
    </source>
</evidence>
<comment type="subcellular location">
    <subcellularLocation>
        <location evidence="1">Membrane</location>
        <topology evidence="1">Multi-pass membrane protein</topology>
    </subcellularLocation>
</comment>
<keyword evidence="2 5" id="KW-0812">Transmembrane</keyword>
<protein>
    <recommendedName>
        <fullName evidence="8">Tetraspanin</fullName>
    </recommendedName>
</protein>
<evidence type="ECO:0000256" key="4">
    <source>
        <dbReference type="ARBA" id="ARBA00023136"/>
    </source>
</evidence>
<dbReference type="GO" id="GO:0005886">
    <property type="term" value="C:plasma membrane"/>
    <property type="evidence" value="ECO:0007669"/>
    <property type="project" value="TreeGrafter"/>
</dbReference>
<dbReference type="PANTHER" id="PTHR19282:SF544">
    <property type="entry name" value="TETRASPANIN"/>
    <property type="match status" value="1"/>
</dbReference>
<dbReference type="CDD" id="cd03127">
    <property type="entry name" value="tetraspanin_LEL"/>
    <property type="match status" value="1"/>
</dbReference>
<feature type="transmembrane region" description="Helical" evidence="5">
    <location>
        <begin position="36"/>
        <end position="57"/>
    </location>
</feature>
<dbReference type="SUPFAM" id="SSF48652">
    <property type="entry name" value="Tetraspanin"/>
    <property type="match status" value="1"/>
</dbReference>
<dbReference type="Gene3D" id="1.10.1450.10">
    <property type="entry name" value="Tetraspanin"/>
    <property type="match status" value="1"/>
</dbReference>
<dbReference type="EMBL" id="CAKOFQ010007394">
    <property type="protein sequence ID" value="CAH2000170.1"/>
    <property type="molecule type" value="Genomic_DNA"/>
</dbReference>
<dbReference type="Pfam" id="PF00335">
    <property type="entry name" value="Tetraspanin"/>
    <property type="match status" value="1"/>
</dbReference>
<evidence type="ECO:0000256" key="3">
    <source>
        <dbReference type="ARBA" id="ARBA00022989"/>
    </source>
</evidence>
<dbReference type="InterPro" id="IPR008952">
    <property type="entry name" value="Tetraspanin_EC2_sf"/>
</dbReference>
<proteinExistence type="predicted"/>
<evidence type="ECO:0000256" key="5">
    <source>
        <dbReference type="SAM" id="Phobius"/>
    </source>
</evidence>
<dbReference type="AlphaFoldDB" id="A0A9P0PVS6"/>
<keyword evidence="3 5" id="KW-1133">Transmembrane helix</keyword>
<evidence type="ECO:0000313" key="7">
    <source>
        <dbReference type="Proteomes" id="UP001152888"/>
    </source>
</evidence>
<keyword evidence="4 5" id="KW-0472">Membrane</keyword>
<evidence type="ECO:0000313" key="6">
    <source>
        <dbReference type="EMBL" id="CAH2000170.1"/>
    </source>
</evidence>
<sequence length="209" mass="23518">MCSEKTLRIIVIALNIFIIILEIVKVAAELTEEIDYSLIFVIILGLIVCGVALAAIFGSILRKPKILRICAYALIVFLVFVIIAVIISIYAFVTLEDSKREELIATFDKYTENKDDEKYVDELQKMYKCCGVDDSLYWIKMNITIPDSCKGKDNKIYPDGCLSQIVKHTKKTYPVILSISFIIVGLYVAAVSTAFSLSSKLRNPQRDAE</sequence>
<gene>
    <name evidence="6" type="ORF">ACAOBT_LOCUS25400</name>
</gene>
<dbReference type="PANTHER" id="PTHR19282">
    <property type="entry name" value="TETRASPANIN"/>
    <property type="match status" value="1"/>
</dbReference>
<feature type="transmembrane region" description="Helical" evidence="5">
    <location>
        <begin position="7"/>
        <end position="24"/>
    </location>
</feature>
<dbReference type="OrthoDB" id="10033535at2759"/>
<keyword evidence="7" id="KW-1185">Reference proteome</keyword>
<name>A0A9P0PVS6_ACAOB</name>
<organism evidence="6 7">
    <name type="scientific">Acanthoscelides obtectus</name>
    <name type="common">Bean weevil</name>
    <name type="synonym">Bruchus obtectus</name>
    <dbReference type="NCBI Taxonomy" id="200917"/>
    <lineage>
        <taxon>Eukaryota</taxon>
        <taxon>Metazoa</taxon>
        <taxon>Ecdysozoa</taxon>
        <taxon>Arthropoda</taxon>
        <taxon>Hexapoda</taxon>
        <taxon>Insecta</taxon>
        <taxon>Pterygota</taxon>
        <taxon>Neoptera</taxon>
        <taxon>Endopterygota</taxon>
        <taxon>Coleoptera</taxon>
        <taxon>Polyphaga</taxon>
        <taxon>Cucujiformia</taxon>
        <taxon>Chrysomeloidea</taxon>
        <taxon>Chrysomelidae</taxon>
        <taxon>Bruchinae</taxon>
        <taxon>Bruchini</taxon>
        <taxon>Acanthoscelides</taxon>
    </lineage>
</organism>
<accession>A0A9P0PVS6</accession>
<evidence type="ECO:0000256" key="2">
    <source>
        <dbReference type="ARBA" id="ARBA00022692"/>
    </source>
</evidence>
<dbReference type="Proteomes" id="UP001152888">
    <property type="component" value="Unassembled WGS sequence"/>
</dbReference>
<reference evidence="6" key="1">
    <citation type="submission" date="2022-03" db="EMBL/GenBank/DDBJ databases">
        <authorList>
            <person name="Sayadi A."/>
        </authorList>
    </citation>
    <scope>NUCLEOTIDE SEQUENCE</scope>
</reference>
<feature type="transmembrane region" description="Helical" evidence="5">
    <location>
        <begin position="69"/>
        <end position="93"/>
    </location>
</feature>
<feature type="transmembrane region" description="Helical" evidence="5">
    <location>
        <begin position="175"/>
        <end position="197"/>
    </location>
</feature>
<comment type="caution">
    <text evidence="6">The sequence shown here is derived from an EMBL/GenBank/DDBJ whole genome shotgun (WGS) entry which is preliminary data.</text>
</comment>